<dbReference type="EMBL" id="AECV01000014">
    <property type="protein sequence ID" value="EFW29976.1"/>
    <property type="molecule type" value="Genomic_DNA"/>
</dbReference>
<dbReference type="PANTHER" id="PTHR47545:SF1">
    <property type="entry name" value="MULTIFUNCTIONAL CCA PROTEIN"/>
    <property type="match status" value="1"/>
</dbReference>
<dbReference type="GO" id="GO:0003723">
    <property type="term" value="F:RNA binding"/>
    <property type="evidence" value="ECO:0007669"/>
    <property type="project" value="UniProtKB-KW"/>
</dbReference>
<keyword evidence="4" id="KW-0548">Nucleotidyltransferase</keyword>
<evidence type="ECO:0000313" key="13">
    <source>
        <dbReference type="EMBL" id="EFW29976.1"/>
    </source>
</evidence>
<comment type="caution">
    <text evidence="13">The sequence shown here is derived from an EMBL/GenBank/DDBJ whole genome shotgun (WGS) entry which is preliminary data.</text>
</comment>
<reference evidence="13 14" key="1">
    <citation type="submission" date="2010-08" db="EMBL/GenBank/DDBJ databases">
        <authorList>
            <person name="Weinstock G."/>
            <person name="Sodergren E."/>
            <person name="Clifton S."/>
            <person name="Fulton L."/>
            <person name="Fulton B."/>
            <person name="Courtney L."/>
            <person name="Fronick C."/>
            <person name="Harrison M."/>
            <person name="Strong C."/>
            <person name="Farmer C."/>
            <person name="Delahaunty K."/>
            <person name="Markovic C."/>
            <person name="Hall O."/>
            <person name="Minx P."/>
            <person name="Tomlinson C."/>
            <person name="Mitreva M."/>
            <person name="Hou S."/>
            <person name="Chen J."/>
            <person name="Wollam A."/>
            <person name="Pepin K.H."/>
            <person name="Johnson M."/>
            <person name="Bhonagiri V."/>
            <person name="Zhang X."/>
            <person name="Suruliraj S."/>
            <person name="Warren W."/>
            <person name="Chinwalla A."/>
            <person name="Mardis E.R."/>
            <person name="Wilson R.K."/>
        </authorList>
    </citation>
    <scope>NUCLEOTIDE SEQUENCE [LARGE SCALE GENOMIC DNA]</scope>
    <source>
        <strain evidence="13 14">F0399</strain>
    </source>
</reference>
<evidence type="ECO:0000256" key="3">
    <source>
        <dbReference type="ARBA" id="ARBA00022694"/>
    </source>
</evidence>
<accession>E7N1K5</accession>
<name>E7N1K5_9FIRM</name>
<evidence type="ECO:0000256" key="1">
    <source>
        <dbReference type="ARBA" id="ARBA00001946"/>
    </source>
</evidence>
<dbReference type="InterPro" id="IPR032828">
    <property type="entry name" value="PolyA_RNA-bd"/>
</dbReference>
<evidence type="ECO:0000256" key="7">
    <source>
        <dbReference type="ARBA" id="ARBA00022800"/>
    </source>
</evidence>
<dbReference type="InterPro" id="IPR006674">
    <property type="entry name" value="HD_domain"/>
</dbReference>
<dbReference type="STRING" id="749551.HMPREF9555_00860"/>
<comment type="cofactor">
    <cofactor evidence="1">
        <name>Mg(2+)</name>
        <dbReference type="ChEBI" id="CHEBI:18420"/>
    </cofactor>
</comment>
<evidence type="ECO:0000256" key="9">
    <source>
        <dbReference type="ARBA" id="ARBA00022842"/>
    </source>
</evidence>
<evidence type="ECO:0000313" key="14">
    <source>
        <dbReference type="Proteomes" id="UP000004633"/>
    </source>
</evidence>
<gene>
    <name evidence="13" type="ORF">HMPREF9555_00860</name>
</gene>
<dbReference type="Pfam" id="PF01966">
    <property type="entry name" value="HD"/>
    <property type="match status" value="1"/>
</dbReference>
<dbReference type="Gene3D" id="3.30.460.10">
    <property type="entry name" value="Beta Polymerase, domain 2"/>
    <property type="match status" value="1"/>
</dbReference>
<dbReference type="Proteomes" id="UP000004633">
    <property type="component" value="Unassembled WGS sequence"/>
</dbReference>
<dbReference type="SUPFAM" id="SSF81301">
    <property type="entry name" value="Nucleotidyltransferase"/>
    <property type="match status" value="1"/>
</dbReference>
<comment type="similarity">
    <text evidence="11">Belongs to the tRNA nucleotidyltransferase/poly(A) polymerase family.</text>
</comment>
<keyword evidence="14" id="KW-1185">Reference proteome</keyword>
<dbReference type="Gene3D" id="1.10.3090.10">
    <property type="entry name" value="cca-adding enzyme, domain 2"/>
    <property type="match status" value="1"/>
</dbReference>
<dbReference type="InterPro" id="IPR002646">
    <property type="entry name" value="PolA_pol_head_dom"/>
</dbReference>
<evidence type="ECO:0000259" key="12">
    <source>
        <dbReference type="PROSITE" id="PS51831"/>
    </source>
</evidence>
<dbReference type="HOGENOM" id="CLU_015961_1_1_9"/>
<proteinExistence type="inferred from homology"/>
<dbReference type="GO" id="GO:0016779">
    <property type="term" value="F:nucleotidyltransferase activity"/>
    <property type="evidence" value="ECO:0007669"/>
    <property type="project" value="UniProtKB-KW"/>
</dbReference>
<dbReference type="GO" id="GO:0042245">
    <property type="term" value="P:RNA repair"/>
    <property type="evidence" value="ECO:0007669"/>
    <property type="project" value="UniProtKB-KW"/>
</dbReference>
<evidence type="ECO:0000256" key="8">
    <source>
        <dbReference type="ARBA" id="ARBA00022840"/>
    </source>
</evidence>
<keyword evidence="9" id="KW-0460">Magnesium</keyword>
<keyword evidence="5" id="KW-0479">Metal-binding</keyword>
<dbReference type="GO" id="GO:0005524">
    <property type="term" value="F:ATP binding"/>
    <property type="evidence" value="ECO:0007669"/>
    <property type="project" value="UniProtKB-KW"/>
</dbReference>
<evidence type="ECO:0000256" key="5">
    <source>
        <dbReference type="ARBA" id="ARBA00022723"/>
    </source>
</evidence>
<sequence>MEEHRAGDAFFIFLKGGEDMTESLFVEAVRSAGARVFRVGGCVRDAFRGAAAHDMDYVLTGMKETRFCALFPHAEKIGKAFPVYHVYIDGRRTEVSFARKEVKTGAGYRGFDVTFDPAVTIEEDLYRRDTTMNAMALELPEERLVDPYGGRADIAAGIIRAVSAHFTEDPVRALRAARQAAAFGFAVEAGTLAYMRACAEELQKEPNERLMGELRRAIMTPSPSVFFRVLDAAELLDVTFPEIAALKGKTQPVEFHPEGDAFEHTMSIVDAVAAATDDVTTRFTGLVHDIGKGMTPAEMLPHHYGHEKVGLDVLAAWNRRMTLPHTWMKAASFVIREHMRAPRLTHVGKIADLLFGIGRSGLSMEQFTAVIRADHGTLPDYLMRGAEYLAAMLCVTGRDAPAHLVGAQIGAWLREERIRTLRKILAERRVDPFYSAENMAVLSRRIADIKAGRNVSEHDPVEVKSGADVPQNEK</sequence>
<evidence type="ECO:0000256" key="11">
    <source>
        <dbReference type="RuleBase" id="RU003953"/>
    </source>
</evidence>
<organism evidence="13 14">
    <name type="scientific">Selenomonas artemidis F0399</name>
    <dbReference type="NCBI Taxonomy" id="749551"/>
    <lineage>
        <taxon>Bacteria</taxon>
        <taxon>Bacillati</taxon>
        <taxon>Bacillota</taxon>
        <taxon>Negativicutes</taxon>
        <taxon>Selenomonadales</taxon>
        <taxon>Selenomonadaceae</taxon>
        <taxon>Selenomonas</taxon>
    </lineage>
</organism>
<evidence type="ECO:0000256" key="4">
    <source>
        <dbReference type="ARBA" id="ARBA00022695"/>
    </source>
</evidence>
<keyword evidence="6" id="KW-0547">Nucleotide-binding</keyword>
<dbReference type="PANTHER" id="PTHR47545">
    <property type="entry name" value="MULTIFUNCTIONAL CCA PROTEIN"/>
    <property type="match status" value="1"/>
</dbReference>
<dbReference type="SUPFAM" id="SSF81891">
    <property type="entry name" value="Poly A polymerase C-terminal region-like"/>
    <property type="match status" value="1"/>
</dbReference>
<feature type="domain" description="HD" evidence="12">
    <location>
        <begin position="261"/>
        <end position="357"/>
    </location>
</feature>
<keyword evidence="3" id="KW-0819">tRNA processing</keyword>
<dbReference type="Pfam" id="PF01743">
    <property type="entry name" value="PolyA_pol"/>
    <property type="match status" value="1"/>
</dbReference>
<keyword evidence="10 11" id="KW-0694">RNA-binding</keyword>
<dbReference type="CDD" id="cd05398">
    <property type="entry name" value="NT_ClassII-CCAase"/>
    <property type="match status" value="1"/>
</dbReference>
<evidence type="ECO:0000256" key="2">
    <source>
        <dbReference type="ARBA" id="ARBA00022679"/>
    </source>
</evidence>
<dbReference type="InterPro" id="IPR050124">
    <property type="entry name" value="tRNA_CCA-adding_enzyme"/>
</dbReference>
<dbReference type="AlphaFoldDB" id="E7N1K5"/>
<dbReference type="InterPro" id="IPR043519">
    <property type="entry name" value="NT_sf"/>
</dbReference>
<keyword evidence="2 11" id="KW-0808">Transferase</keyword>
<dbReference type="GO" id="GO:0008033">
    <property type="term" value="P:tRNA processing"/>
    <property type="evidence" value="ECO:0007669"/>
    <property type="project" value="UniProtKB-KW"/>
</dbReference>
<keyword evidence="7" id="KW-0692">RNA repair</keyword>
<dbReference type="PROSITE" id="PS51831">
    <property type="entry name" value="HD"/>
    <property type="match status" value="1"/>
</dbReference>
<dbReference type="Pfam" id="PF12627">
    <property type="entry name" value="PolyA_pol_RNAbd"/>
    <property type="match status" value="1"/>
</dbReference>
<keyword evidence="8" id="KW-0067">ATP-binding</keyword>
<protein>
    <submittedName>
        <fullName evidence="13">tRNA nucleotidyltransferase/poly(A) polymerase family protein</fullName>
    </submittedName>
</protein>
<dbReference type="GO" id="GO:0046872">
    <property type="term" value="F:metal ion binding"/>
    <property type="evidence" value="ECO:0007669"/>
    <property type="project" value="UniProtKB-KW"/>
</dbReference>
<evidence type="ECO:0000256" key="6">
    <source>
        <dbReference type="ARBA" id="ARBA00022741"/>
    </source>
</evidence>
<evidence type="ECO:0000256" key="10">
    <source>
        <dbReference type="ARBA" id="ARBA00022884"/>
    </source>
</evidence>